<evidence type="ECO:0000256" key="1">
    <source>
        <dbReference type="SAM" id="MobiDB-lite"/>
    </source>
</evidence>
<proteinExistence type="predicted"/>
<gene>
    <name evidence="2" type="ORF">B0T19DRAFT_405201</name>
</gene>
<accession>A0AAE0M4F1</accession>
<name>A0AAE0M4F1_9PEZI</name>
<evidence type="ECO:0000313" key="3">
    <source>
        <dbReference type="Proteomes" id="UP001286456"/>
    </source>
</evidence>
<evidence type="ECO:0000313" key="2">
    <source>
        <dbReference type="EMBL" id="KAK3317509.1"/>
    </source>
</evidence>
<reference evidence="2" key="1">
    <citation type="journal article" date="2023" name="Mol. Phylogenet. Evol.">
        <title>Genome-scale phylogeny and comparative genomics of the fungal order Sordariales.</title>
        <authorList>
            <person name="Hensen N."/>
            <person name="Bonometti L."/>
            <person name="Westerberg I."/>
            <person name="Brannstrom I.O."/>
            <person name="Guillou S."/>
            <person name="Cros-Aarteil S."/>
            <person name="Calhoun S."/>
            <person name="Haridas S."/>
            <person name="Kuo A."/>
            <person name="Mondo S."/>
            <person name="Pangilinan J."/>
            <person name="Riley R."/>
            <person name="LaButti K."/>
            <person name="Andreopoulos B."/>
            <person name="Lipzen A."/>
            <person name="Chen C."/>
            <person name="Yan M."/>
            <person name="Daum C."/>
            <person name="Ng V."/>
            <person name="Clum A."/>
            <person name="Steindorff A."/>
            <person name="Ohm R.A."/>
            <person name="Martin F."/>
            <person name="Silar P."/>
            <person name="Natvig D.O."/>
            <person name="Lalanne C."/>
            <person name="Gautier V."/>
            <person name="Ament-Velasquez S.L."/>
            <person name="Kruys A."/>
            <person name="Hutchinson M.I."/>
            <person name="Powell A.J."/>
            <person name="Barry K."/>
            <person name="Miller A.N."/>
            <person name="Grigoriev I.V."/>
            <person name="Debuchy R."/>
            <person name="Gladieux P."/>
            <person name="Hiltunen Thoren M."/>
            <person name="Johannesson H."/>
        </authorList>
    </citation>
    <scope>NUCLEOTIDE SEQUENCE</scope>
    <source>
        <strain evidence="2">SMH4131-1</strain>
    </source>
</reference>
<organism evidence="2 3">
    <name type="scientific">Cercophora scortea</name>
    <dbReference type="NCBI Taxonomy" id="314031"/>
    <lineage>
        <taxon>Eukaryota</taxon>
        <taxon>Fungi</taxon>
        <taxon>Dikarya</taxon>
        <taxon>Ascomycota</taxon>
        <taxon>Pezizomycotina</taxon>
        <taxon>Sordariomycetes</taxon>
        <taxon>Sordariomycetidae</taxon>
        <taxon>Sordariales</taxon>
        <taxon>Lasiosphaeriaceae</taxon>
        <taxon>Cercophora</taxon>
    </lineage>
</organism>
<sequence length="323" mass="36641">MATPTPNTTEYHILQHPTNPTRNTKYTTSSDKEWARRFKPITKIIPRTNVVDGITYADFEPAFLPLFDDDRVRMGEPAVAPNPRQWRLESEADCENWFNSEISNVVLAAWTAYPDILQTSHTKPLTKENISQNIDSTYSTKVRGGGIRVPLVIGEMKRNLINPDDWQEGDITRSVAQTRLSQELRGYSHKYQCPQVFCFDGATLLLLQFRASKLDNIADEDCPVDCWVFPTSSSYCTLRYALYRLLAQGWRRCQGMSAAGQLTVGGLREHTREFFSGRPIWNVDGVHSGDHPGGYQRSVDATTGAVRWTHEEYPDVVAETLSF</sequence>
<keyword evidence="3" id="KW-1185">Reference proteome</keyword>
<reference evidence="2" key="2">
    <citation type="submission" date="2023-06" db="EMBL/GenBank/DDBJ databases">
        <authorList>
            <consortium name="Lawrence Berkeley National Laboratory"/>
            <person name="Haridas S."/>
            <person name="Hensen N."/>
            <person name="Bonometti L."/>
            <person name="Westerberg I."/>
            <person name="Brannstrom I.O."/>
            <person name="Guillou S."/>
            <person name="Cros-Aarteil S."/>
            <person name="Calhoun S."/>
            <person name="Kuo A."/>
            <person name="Mondo S."/>
            <person name="Pangilinan J."/>
            <person name="Riley R."/>
            <person name="Labutti K."/>
            <person name="Andreopoulos B."/>
            <person name="Lipzen A."/>
            <person name="Chen C."/>
            <person name="Yanf M."/>
            <person name="Daum C."/>
            <person name="Ng V."/>
            <person name="Clum A."/>
            <person name="Steindorff A."/>
            <person name="Ohm R."/>
            <person name="Martin F."/>
            <person name="Silar P."/>
            <person name="Natvig D."/>
            <person name="Lalanne C."/>
            <person name="Gautier V."/>
            <person name="Ament-Velasquez S.L."/>
            <person name="Kruys A."/>
            <person name="Hutchinson M.I."/>
            <person name="Powell A.J."/>
            <person name="Barry K."/>
            <person name="Miller A.N."/>
            <person name="Grigoriev I.V."/>
            <person name="Debuchy R."/>
            <person name="Gladieux P."/>
            <person name="Thoren M.H."/>
            <person name="Johannesson H."/>
        </authorList>
    </citation>
    <scope>NUCLEOTIDE SEQUENCE</scope>
    <source>
        <strain evidence="2">SMH4131-1</strain>
    </source>
</reference>
<dbReference type="AlphaFoldDB" id="A0AAE0M4F1"/>
<dbReference type="Proteomes" id="UP001286456">
    <property type="component" value="Unassembled WGS sequence"/>
</dbReference>
<protein>
    <submittedName>
        <fullName evidence="2">Uncharacterized protein</fullName>
    </submittedName>
</protein>
<feature type="region of interest" description="Disordered" evidence="1">
    <location>
        <begin position="1"/>
        <end position="27"/>
    </location>
</feature>
<comment type="caution">
    <text evidence="2">The sequence shown here is derived from an EMBL/GenBank/DDBJ whole genome shotgun (WGS) entry which is preliminary data.</text>
</comment>
<dbReference type="EMBL" id="JAUEPO010000007">
    <property type="protein sequence ID" value="KAK3317509.1"/>
    <property type="molecule type" value="Genomic_DNA"/>
</dbReference>